<dbReference type="PANTHER" id="PTHR48098">
    <property type="entry name" value="ENTEROCHELIN ESTERASE-RELATED"/>
    <property type="match status" value="1"/>
</dbReference>
<keyword evidence="2" id="KW-1185">Reference proteome</keyword>
<dbReference type="EMBL" id="JBEDNP010000009">
    <property type="protein sequence ID" value="MEQ3540523.1"/>
    <property type="molecule type" value="Genomic_DNA"/>
</dbReference>
<evidence type="ECO:0000313" key="1">
    <source>
        <dbReference type="EMBL" id="MEQ3540523.1"/>
    </source>
</evidence>
<dbReference type="Gene3D" id="3.40.50.1820">
    <property type="entry name" value="alpha/beta hydrolase"/>
    <property type="match status" value="1"/>
</dbReference>
<dbReference type="InterPro" id="IPR000801">
    <property type="entry name" value="Esterase-like"/>
</dbReference>
<protein>
    <submittedName>
        <fullName evidence="1">Alpha/beta hydrolase-fold protein</fullName>
    </submittedName>
</protein>
<proteinExistence type="predicted"/>
<keyword evidence="1" id="KW-0378">Hydrolase</keyword>
<accession>A0ABV1K049</accession>
<reference evidence="1 2" key="1">
    <citation type="submission" date="2024-03" db="EMBL/GenBank/DDBJ databases">
        <title>Draft genome sequence of Pseudonocardia tropica JCM 19149.</title>
        <authorList>
            <person name="Butdee W."/>
            <person name="Duangmal K."/>
        </authorList>
    </citation>
    <scope>NUCLEOTIDE SEQUENCE [LARGE SCALE GENOMIC DNA]</scope>
    <source>
        <strain evidence="1 2">JCM 19149</strain>
    </source>
</reference>
<dbReference type="Proteomes" id="UP001464923">
    <property type="component" value="Unassembled WGS sequence"/>
</dbReference>
<comment type="caution">
    <text evidence="1">The sequence shown here is derived from an EMBL/GenBank/DDBJ whole genome shotgun (WGS) entry which is preliminary data.</text>
</comment>
<dbReference type="Pfam" id="PF00756">
    <property type="entry name" value="Esterase"/>
    <property type="match status" value="1"/>
</dbReference>
<dbReference type="PANTHER" id="PTHR48098:SF1">
    <property type="entry name" value="DIACYLGLYCEROL ACYLTRANSFERASE_MYCOLYLTRANSFERASE AG85A"/>
    <property type="match status" value="1"/>
</dbReference>
<dbReference type="InterPro" id="IPR050583">
    <property type="entry name" value="Mycobacterial_A85_antigen"/>
</dbReference>
<dbReference type="InterPro" id="IPR029058">
    <property type="entry name" value="AB_hydrolase_fold"/>
</dbReference>
<sequence length="258" mass="27745">MARLRCDVVADSLGLATSVTVLLPQPSRTRIGAGVRDLDAPPPVLHLLHGLSDDDTAWTRYTAVERYADELGLAVVMPQVHRSFYTDQAYGGRYRTWVTEELPALVARFFRVSADPAETFVAGLSMGGYGALSWALAEPGRFAAAASLSGALDLAALAAGPPREEDPRIWERILDGAPVAGTDADLSTLLARLDPAAAPALYVCAGTEDPLHPQSVRFAERARAAGVSVTTAFGPGEHEWGYWDARIRDVLDWLPLPR</sequence>
<dbReference type="SUPFAM" id="SSF53474">
    <property type="entry name" value="alpha/beta-Hydrolases"/>
    <property type="match status" value="1"/>
</dbReference>
<organism evidence="1 2">
    <name type="scientific">Pseudonocardia tropica</name>
    <dbReference type="NCBI Taxonomy" id="681289"/>
    <lineage>
        <taxon>Bacteria</taxon>
        <taxon>Bacillati</taxon>
        <taxon>Actinomycetota</taxon>
        <taxon>Actinomycetes</taxon>
        <taxon>Pseudonocardiales</taxon>
        <taxon>Pseudonocardiaceae</taxon>
        <taxon>Pseudonocardia</taxon>
    </lineage>
</organism>
<gene>
    <name evidence="1" type="ORF">WHI96_17020</name>
</gene>
<dbReference type="GO" id="GO:0016787">
    <property type="term" value="F:hydrolase activity"/>
    <property type="evidence" value="ECO:0007669"/>
    <property type="project" value="UniProtKB-KW"/>
</dbReference>
<name>A0ABV1K049_9PSEU</name>
<evidence type="ECO:0000313" key="2">
    <source>
        <dbReference type="Proteomes" id="UP001464923"/>
    </source>
</evidence>
<dbReference type="RefSeq" id="WP_345645949.1">
    <property type="nucleotide sequence ID" value="NZ_BAABLY010000039.1"/>
</dbReference>